<dbReference type="SUPFAM" id="SSF51735">
    <property type="entry name" value="NAD(P)-binding Rossmann-fold domains"/>
    <property type="match status" value="1"/>
</dbReference>
<feature type="non-terminal residue" evidence="2">
    <location>
        <position position="89"/>
    </location>
</feature>
<dbReference type="Gene3D" id="3.40.50.720">
    <property type="entry name" value="NAD(P)-binding Rossmann-like Domain"/>
    <property type="match status" value="1"/>
</dbReference>
<dbReference type="Pfam" id="PF03721">
    <property type="entry name" value="UDPG_MGDP_dh_N"/>
    <property type="match status" value="1"/>
</dbReference>
<dbReference type="GO" id="GO:0051287">
    <property type="term" value="F:NAD binding"/>
    <property type="evidence" value="ECO:0007669"/>
    <property type="project" value="InterPro"/>
</dbReference>
<dbReference type="AlphaFoldDB" id="A0A382BQQ2"/>
<feature type="domain" description="UDP-glucose/GDP-mannose dehydrogenase N-terminal" evidence="1">
    <location>
        <begin position="1"/>
        <end position="87"/>
    </location>
</feature>
<reference evidence="2" key="1">
    <citation type="submission" date="2018-05" db="EMBL/GenBank/DDBJ databases">
        <authorList>
            <person name="Lanie J.A."/>
            <person name="Ng W.-L."/>
            <person name="Kazmierczak K.M."/>
            <person name="Andrzejewski T.M."/>
            <person name="Davidsen T.M."/>
            <person name="Wayne K.J."/>
            <person name="Tettelin H."/>
            <person name="Glass J.I."/>
            <person name="Rusch D."/>
            <person name="Podicherti R."/>
            <person name="Tsui H.-C.T."/>
            <person name="Winkler M.E."/>
        </authorList>
    </citation>
    <scope>NUCLEOTIDE SEQUENCE</scope>
</reference>
<dbReference type="InterPro" id="IPR036291">
    <property type="entry name" value="NAD(P)-bd_dom_sf"/>
</dbReference>
<gene>
    <name evidence="2" type="ORF">METZ01_LOCUS169022</name>
</gene>
<name>A0A382BQQ2_9ZZZZ</name>
<sequence length="89" mass="9836">MKIGFLGLGKLGLPCALAIESKGHDVFGHDSNPTVQEYVQNKKIPYKEEGVNQALINSNIKLVTLSELVKFSEIIFVGVQTPHHEKYEG</sequence>
<accession>A0A382BQQ2</accession>
<dbReference type="EMBL" id="UINC01030940">
    <property type="protein sequence ID" value="SVB16168.1"/>
    <property type="molecule type" value="Genomic_DNA"/>
</dbReference>
<dbReference type="GO" id="GO:0016616">
    <property type="term" value="F:oxidoreductase activity, acting on the CH-OH group of donors, NAD or NADP as acceptor"/>
    <property type="evidence" value="ECO:0007669"/>
    <property type="project" value="InterPro"/>
</dbReference>
<proteinExistence type="predicted"/>
<dbReference type="InterPro" id="IPR001732">
    <property type="entry name" value="UDP-Glc/GDP-Man_DH_N"/>
</dbReference>
<protein>
    <recommendedName>
        <fullName evidence="1">UDP-glucose/GDP-mannose dehydrogenase N-terminal domain-containing protein</fullName>
    </recommendedName>
</protein>
<evidence type="ECO:0000313" key="2">
    <source>
        <dbReference type="EMBL" id="SVB16168.1"/>
    </source>
</evidence>
<organism evidence="2">
    <name type="scientific">marine metagenome</name>
    <dbReference type="NCBI Taxonomy" id="408172"/>
    <lineage>
        <taxon>unclassified sequences</taxon>
        <taxon>metagenomes</taxon>
        <taxon>ecological metagenomes</taxon>
    </lineage>
</organism>
<evidence type="ECO:0000259" key="1">
    <source>
        <dbReference type="Pfam" id="PF03721"/>
    </source>
</evidence>